<keyword evidence="8" id="KW-0915">Sodium</keyword>
<dbReference type="AlphaFoldDB" id="A0A484BPY7"/>
<dbReference type="InterPro" id="IPR001873">
    <property type="entry name" value="ENaC"/>
</dbReference>
<comment type="similarity">
    <text evidence="2 13">Belongs to the amiloride-sensitive sodium channel (TC 1.A.6) family.</text>
</comment>
<feature type="transmembrane region" description="Helical" evidence="14">
    <location>
        <begin position="30"/>
        <end position="49"/>
    </location>
</feature>
<feature type="transmembrane region" description="Helical" evidence="14">
    <location>
        <begin position="122"/>
        <end position="144"/>
    </location>
</feature>
<comment type="caution">
    <text evidence="16">The sequence shown here is derived from an EMBL/GenBank/DDBJ whole genome shotgun (WGS) entry which is preliminary data.</text>
</comment>
<dbReference type="PANTHER" id="PTHR11690">
    <property type="entry name" value="AMILORIDE-SENSITIVE SODIUM CHANNEL-RELATED"/>
    <property type="match status" value="1"/>
</dbReference>
<accession>A0A484BPY7</accession>
<feature type="transmembrane region" description="Helical" evidence="14">
    <location>
        <begin position="476"/>
        <end position="495"/>
    </location>
</feature>
<evidence type="ECO:0000313" key="17">
    <source>
        <dbReference type="Proteomes" id="UP000295192"/>
    </source>
</evidence>
<evidence type="ECO:0000256" key="2">
    <source>
        <dbReference type="ARBA" id="ARBA00007193"/>
    </source>
</evidence>
<evidence type="ECO:0000256" key="10">
    <source>
        <dbReference type="ARBA" id="ARBA00023136"/>
    </source>
</evidence>
<keyword evidence="11 13" id="KW-0739">Sodium transport</keyword>
<dbReference type="OrthoDB" id="5874059at2759"/>
<reference evidence="16 17" key="1">
    <citation type="journal article" date="2019" name="J. Hered.">
        <title>An Improved Genome Assembly for Drosophila navojoa, the Basal Species in the mojavensis Cluster.</title>
        <authorList>
            <person name="Vanderlinde T."/>
            <person name="Dupim E.G."/>
            <person name="Nazario-Yepiz N.O."/>
            <person name="Carvalho A.B."/>
        </authorList>
    </citation>
    <scope>NUCLEOTIDE SEQUENCE [LARGE SCALE GENOMIC DNA]</scope>
    <source>
        <strain evidence="16">Navoj_Jal97</strain>
        <tissue evidence="16">Whole organism</tissue>
    </source>
</reference>
<keyword evidence="15" id="KW-0732">Signal</keyword>
<name>A0A484BPY7_DRONA</name>
<keyword evidence="12 13" id="KW-0407">Ion channel</keyword>
<keyword evidence="6 13" id="KW-0812">Transmembrane</keyword>
<dbReference type="OMA" id="ANRIPNH"/>
<dbReference type="InterPro" id="IPR013604">
    <property type="entry name" value="7TM_chemorcpt"/>
</dbReference>
<evidence type="ECO:0000256" key="9">
    <source>
        <dbReference type="ARBA" id="ARBA00023065"/>
    </source>
</evidence>
<feature type="transmembrane region" description="Helical" evidence="14">
    <location>
        <begin position="742"/>
        <end position="762"/>
    </location>
</feature>
<evidence type="ECO:0000256" key="12">
    <source>
        <dbReference type="ARBA" id="ARBA00023303"/>
    </source>
</evidence>
<feature type="transmembrane region" description="Helical" evidence="14">
    <location>
        <begin position="768"/>
        <end position="788"/>
    </location>
</feature>
<evidence type="ECO:0000256" key="8">
    <source>
        <dbReference type="ARBA" id="ARBA00023053"/>
    </source>
</evidence>
<keyword evidence="4 13" id="KW-0894">Sodium channel</keyword>
<evidence type="ECO:0000256" key="5">
    <source>
        <dbReference type="ARBA" id="ARBA00022475"/>
    </source>
</evidence>
<keyword evidence="10 14" id="KW-0472">Membrane</keyword>
<evidence type="ECO:0000256" key="14">
    <source>
        <dbReference type="SAM" id="Phobius"/>
    </source>
</evidence>
<dbReference type="GO" id="GO:0015280">
    <property type="term" value="F:ligand-gated sodium channel activity"/>
    <property type="evidence" value="ECO:0007669"/>
    <property type="project" value="TreeGrafter"/>
</dbReference>
<gene>
    <name evidence="16" type="ORF">AWZ03_002826</name>
</gene>
<dbReference type="EMBL" id="LSRL02000013">
    <property type="protein sequence ID" value="TDG50837.1"/>
    <property type="molecule type" value="Genomic_DNA"/>
</dbReference>
<protein>
    <recommendedName>
        <fullName evidence="18">Sodium channel protein Nach</fullName>
    </recommendedName>
</protein>
<evidence type="ECO:0000256" key="1">
    <source>
        <dbReference type="ARBA" id="ARBA00004651"/>
    </source>
</evidence>
<dbReference type="GO" id="GO:0005886">
    <property type="term" value="C:plasma membrane"/>
    <property type="evidence" value="ECO:0007669"/>
    <property type="project" value="UniProtKB-SubCell"/>
</dbReference>
<evidence type="ECO:0000256" key="11">
    <source>
        <dbReference type="ARBA" id="ARBA00023201"/>
    </source>
</evidence>
<evidence type="ECO:0000256" key="4">
    <source>
        <dbReference type="ARBA" id="ARBA00022461"/>
    </source>
</evidence>
<keyword evidence="17" id="KW-1185">Reference proteome</keyword>
<evidence type="ECO:0008006" key="18">
    <source>
        <dbReference type="Google" id="ProtNLM"/>
    </source>
</evidence>
<evidence type="ECO:0000256" key="15">
    <source>
        <dbReference type="SAM" id="SignalP"/>
    </source>
</evidence>
<feature type="chain" id="PRO_5019732314" description="Sodium channel protein Nach" evidence="15">
    <location>
        <begin position="17"/>
        <end position="824"/>
    </location>
</feature>
<feature type="transmembrane region" description="Helical" evidence="14">
    <location>
        <begin position="164"/>
        <end position="186"/>
    </location>
</feature>
<evidence type="ECO:0000313" key="16">
    <source>
        <dbReference type="EMBL" id="TDG50837.1"/>
    </source>
</evidence>
<feature type="transmembrane region" description="Helical" evidence="14">
    <location>
        <begin position="399"/>
        <end position="416"/>
    </location>
</feature>
<organism evidence="16 17">
    <name type="scientific">Drosophila navojoa</name>
    <name type="common">Fruit fly</name>
    <dbReference type="NCBI Taxonomy" id="7232"/>
    <lineage>
        <taxon>Eukaryota</taxon>
        <taxon>Metazoa</taxon>
        <taxon>Ecdysozoa</taxon>
        <taxon>Arthropoda</taxon>
        <taxon>Hexapoda</taxon>
        <taxon>Insecta</taxon>
        <taxon>Pterygota</taxon>
        <taxon>Neoptera</taxon>
        <taxon>Endopterygota</taxon>
        <taxon>Diptera</taxon>
        <taxon>Brachycera</taxon>
        <taxon>Muscomorpha</taxon>
        <taxon>Ephydroidea</taxon>
        <taxon>Drosophilidae</taxon>
        <taxon>Drosophila</taxon>
    </lineage>
</organism>
<dbReference type="Pfam" id="PF08395">
    <property type="entry name" value="7tm_7"/>
    <property type="match status" value="1"/>
</dbReference>
<proteinExistence type="inferred from homology"/>
<dbReference type="GO" id="GO:0050909">
    <property type="term" value="P:sensory perception of taste"/>
    <property type="evidence" value="ECO:0007669"/>
    <property type="project" value="InterPro"/>
</dbReference>
<evidence type="ECO:0000256" key="7">
    <source>
        <dbReference type="ARBA" id="ARBA00022989"/>
    </source>
</evidence>
<keyword evidence="3 13" id="KW-0813">Transport</keyword>
<keyword evidence="5" id="KW-1003">Cell membrane</keyword>
<evidence type="ECO:0000256" key="6">
    <source>
        <dbReference type="ARBA" id="ARBA00022692"/>
    </source>
</evidence>
<keyword evidence="9 13" id="KW-0406">Ion transport</keyword>
<sequence>MSTWLYLLFLCARLLGVSPPNEQQVKYPHLVWSLLLVICVWFFTLHRLVTMRFYKEVQTIQKLFYFAEYPANMLLTALFSLRIYRSEDFYKRLLLELERLKAQLFVNGDAIPHLYRGLRKQIMILFCLMLVFHSICALVDSAWLNFDLKLSFASNCAHQLPCAMINFSLLQYILIHRLLCLFYAELNRHLEELQRRPAAIELKLEELRLIGVALDDIQAKLLDRFEFALIVNFANSLLSFSYETFNTFRLLELAQLSDWVLYCYRSLWLLQHGSRVWLVLRANERIIEQKCQLRLVLNKLDASDARLERSINSFLLQLKSSHNQPLALCIELDTLALGGLGRCAACTKNWLLTFGWLLLWLIRAVSSRLRDVAAQAGAETSLLAIRLTVNRRLHITERLLWLFVLVGSVFAVYMLSELQIARYVNSPTVISVDRDYRGWNGSLPAVTLCYYDHIDSFKANELIQDMWNVSIIDEDYFYIMDFLYAVVNATASNYAELAKFASDERFDQVDLYEIIQTINRPFEQVISSFDADFEVNVEMVMTERGCCYAINSPMSRMLGKKEVDYDQLPQPLTCQFGKQQCFIRMDLYESTGVLDVHSPYEVSASEANIISLQKSDEITASFKVLETVKSLCLARCRAIMALEMCNCVPFFYPFVQGPSCNPAGFECLLDFKWPIWALHICKCPSTCTEIEYTMQTVKKSSWGMKGNEETAGIDMATSSFRWDLIPPKVRFRRDVVFSFEDLIVSFGGALALFVGISVMGLVQMGYVIIFNILLDIIKLLRFIHTLYLRARYRRRATKPESPVYSKDNISRAETAEIPLFEYVN</sequence>
<keyword evidence="7 14" id="KW-1133">Transmembrane helix</keyword>
<evidence type="ECO:0000256" key="3">
    <source>
        <dbReference type="ARBA" id="ARBA00022448"/>
    </source>
</evidence>
<evidence type="ECO:0000256" key="13">
    <source>
        <dbReference type="RuleBase" id="RU000679"/>
    </source>
</evidence>
<dbReference type="Proteomes" id="UP000295192">
    <property type="component" value="Unassembled WGS sequence"/>
</dbReference>
<feature type="signal peptide" evidence="15">
    <location>
        <begin position="1"/>
        <end position="16"/>
    </location>
</feature>
<dbReference type="Pfam" id="PF00858">
    <property type="entry name" value="ASC"/>
    <property type="match status" value="1"/>
</dbReference>
<comment type="subcellular location">
    <subcellularLocation>
        <location evidence="1">Cell membrane</location>
        <topology evidence="1">Multi-pass membrane protein</topology>
    </subcellularLocation>
</comment>
<dbReference type="PANTHER" id="PTHR11690:SF285">
    <property type="entry name" value="PICKPOCKET 3"/>
    <property type="match status" value="1"/>
</dbReference>